<dbReference type="InterPro" id="IPR002656">
    <property type="entry name" value="Acyl_transf_3_dom"/>
</dbReference>
<comment type="similarity">
    <text evidence="2">Belongs to the acyltransferase 3 family.</text>
</comment>
<evidence type="ECO:0000313" key="9">
    <source>
        <dbReference type="EMBL" id="MFC4209928.1"/>
    </source>
</evidence>
<feature type="transmembrane region" description="Helical" evidence="7">
    <location>
        <begin position="220"/>
        <end position="241"/>
    </location>
</feature>
<comment type="subcellular location">
    <subcellularLocation>
        <location evidence="1">Cell membrane</location>
        <topology evidence="1">Multi-pass membrane protein</topology>
    </subcellularLocation>
</comment>
<evidence type="ECO:0000256" key="5">
    <source>
        <dbReference type="ARBA" id="ARBA00022989"/>
    </source>
</evidence>
<feature type="transmembrane region" description="Helical" evidence="7">
    <location>
        <begin position="93"/>
        <end position="114"/>
    </location>
</feature>
<keyword evidence="3" id="KW-1003">Cell membrane</keyword>
<evidence type="ECO:0000256" key="7">
    <source>
        <dbReference type="SAM" id="Phobius"/>
    </source>
</evidence>
<keyword evidence="5 7" id="KW-1133">Transmembrane helix</keyword>
<dbReference type="RefSeq" id="WP_378981241.1">
    <property type="nucleotide sequence ID" value="NZ_JBHSBW010000004.1"/>
</dbReference>
<evidence type="ECO:0000256" key="6">
    <source>
        <dbReference type="ARBA" id="ARBA00023136"/>
    </source>
</evidence>
<dbReference type="PANTHER" id="PTHR40074:SF2">
    <property type="entry name" value="O-ACETYLTRANSFERASE WECH"/>
    <property type="match status" value="1"/>
</dbReference>
<comment type="caution">
    <text evidence="9">The sequence shown here is derived from an EMBL/GenBank/DDBJ whole genome shotgun (WGS) entry which is preliminary data.</text>
</comment>
<feature type="transmembrane region" description="Helical" evidence="7">
    <location>
        <begin position="46"/>
        <end position="72"/>
    </location>
</feature>
<gene>
    <name evidence="9" type="ORF">ACFOWA_01965</name>
</gene>
<feature type="transmembrane region" description="Helical" evidence="7">
    <location>
        <begin position="7"/>
        <end position="26"/>
    </location>
</feature>
<keyword evidence="6 7" id="KW-0472">Membrane</keyword>
<proteinExistence type="inferred from homology"/>
<feature type="transmembrane region" description="Helical" evidence="7">
    <location>
        <begin position="247"/>
        <end position="268"/>
    </location>
</feature>
<evidence type="ECO:0000256" key="3">
    <source>
        <dbReference type="ARBA" id="ARBA00022475"/>
    </source>
</evidence>
<feature type="transmembrane region" description="Helical" evidence="7">
    <location>
        <begin position="280"/>
        <end position="302"/>
    </location>
</feature>
<feature type="domain" description="Acyltransferase 3" evidence="8">
    <location>
        <begin position="14"/>
        <end position="328"/>
    </location>
</feature>
<evidence type="ECO:0000313" key="10">
    <source>
        <dbReference type="Proteomes" id="UP001595789"/>
    </source>
</evidence>
<dbReference type="GO" id="GO:0016746">
    <property type="term" value="F:acyltransferase activity"/>
    <property type="evidence" value="ECO:0007669"/>
    <property type="project" value="UniProtKB-KW"/>
</dbReference>
<accession>A0ABV8P4W4</accession>
<protein>
    <submittedName>
        <fullName evidence="9">Acyltransferase family protein</fullName>
    </submittedName>
</protein>
<dbReference type="PANTHER" id="PTHR40074">
    <property type="entry name" value="O-ACETYLTRANSFERASE WECH"/>
    <property type="match status" value="1"/>
</dbReference>
<dbReference type="Proteomes" id="UP001595789">
    <property type="component" value="Unassembled WGS sequence"/>
</dbReference>
<sequence>MNEYLSLKLKVISFFSMILVVFLHSYNLVVNLDSEVILLDNGYSSFIQIFLSQGICRVAVPLFFSISGYLFFLNSEGHLGEFFLKFSKRLKTIVIPYLFWSISWLLLFFILQSITRLGLFFSGKHIIDYSAKEFLATIFINPIPYQLWFLRDLMFLVVIAPLLFYLIKKTKYLFLVSILIIWIFDFNLMIIANESLFFFVLGSFISINNNQALKEKITKVSFIYILLWIIILLVRTSLIQYSFESTFVISLLHKIGVLIGGLAMWSMYDTMIASKREFEIYNYSFFIFVFHEPMLSFVKKIFFYLSNKSELLSLVIYFVAPVLVIAICLFVGSLLKRVVPKFYLFICGGR</sequence>
<evidence type="ECO:0000256" key="4">
    <source>
        <dbReference type="ARBA" id="ARBA00022692"/>
    </source>
</evidence>
<name>A0ABV8P4W4_9SPHI</name>
<feature type="transmembrane region" description="Helical" evidence="7">
    <location>
        <begin position="148"/>
        <end position="167"/>
    </location>
</feature>
<keyword evidence="10" id="KW-1185">Reference proteome</keyword>
<evidence type="ECO:0000259" key="8">
    <source>
        <dbReference type="Pfam" id="PF01757"/>
    </source>
</evidence>
<organism evidence="9 10">
    <name type="scientific">Pedobacter lithocola</name>
    <dbReference type="NCBI Taxonomy" id="1908239"/>
    <lineage>
        <taxon>Bacteria</taxon>
        <taxon>Pseudomonadati</taxon>
        <taxon>Bacteroidota</taxon>
        <taxon>Sphingobacteriia</taxon>
        <taxon>Sphingobacteriales</taxon>
        <taxon>Sphingobacteriaceae</taxon>
        <taxon>Pedobacter</taxon>
    </lineage>
</organism>
<keyword evidence="9" id="KW-0012">Acyltransferase</keyword>
<keyword evidence="9" id="KW-0808">Transferase</keyword>
<feature type="transmembrane region" description="Helical" evidence="7">
    <location>
        <begin position="196"/>
        <end position="213"/>
    </location>
</feature>
<evidence type="ECO:0000256" key="1">
    <source>
        <dbReference type="ARBA" id="ARBA00004651"/>
    </source>
</evidence>
<reference evidence="10" key="1">
    <citation type="journal article" date="2019" name="Int. J. Syst. Evol. Microbiol.">
        <title>The Global Catalogue of Microorganisms (GCM) 10K type strain sequencing project: providing services to taxonomists for standard genome sequencing and annotation.</title>
        <authorList>
            <consortium name="The Broad Institute Genomics Platform"/>
            <consortium name="The Broad Institute Genome Sequencing Center for Infectious Disease"/>
            <person name="Wu L."/>
            <person name="Ma J."/>
        </authorList>
    </citation>
    <scope>NUCLEOTIDE SEQUENCE [LARGE SCALE GENOMIC DNA]</scope>
    <source>
        <strain evidence="10">CCM 8691</strain>
    </source>
</reference>
<dbReference type="EMBL" id="JBHSBW010000004">
    <property type="protein sequence ID" value="MFC4209928.1"/>
    <property type="molecule type" value="Genomic_DNA"/>
</dbReference>
<dbReference type="Pfam" id="PF01757">
    <property type="entry name" value="Acyl_transf_3"/>
    <property type="match status" value="1"/>
</dbReference>
<keyword evidence="4 7" id="KW-0812">Transmembrane</keyword>
<feature type="transmembrane region" description="Helical" evidence="7">
    <location>
        <begin position="314"/>
        <end position="335"/>
    </location>
</feature>
<evidence type="ECO:0000256" key="2">
    <source>
        <dbReference type="ARBA" id="ARBA00007400"/>
    </source>
</evidence>
<feature type="transmembrane region" description="Helical" evidence="7">
    <location>
        <begin position="172"/>
        <end position="190"/>
    </location>
</feature>